<evidence type="ECO:0000313" key="2">
    <source>
        <dbReference type="Proteomes" id="UP000242814"/>
    </source>
</evidence>
<comment type="caution">
    <text evidence="1">The sequence shown here is derived from an EMBL/GenBank/DDBJ whole genome shotgun (WGS) entry which is preliminary data.</text>
</comment>
<protein>
    <submittedName>
        <fullName evidence="1">Uncharacterized protein</fullName>
    </submittedName>
</protein>
<dbReference type="Proteomes" id="UP000242814">
    <property type="component" value="Unassembled WGS sequence"/>
</dbReference>
<organism evidence="1 2">
    <name type="scientific">Paracoccidioides brasiliensis</name>
    <dbReference type="NCBI Taxonomy" id="121759"/>
    <lineage>
        <taxon>Eukaryota</taxon>
        <taxon>Fungi</taxon>
        <taxon>Dikarya</taxon>
        <taxon>Ascomycota</taxon>
        <taxon>Pezizomycotina</taxon>
        <taxon>Eurotiomycetes</taxon>
        <taxon>Eurotiomycetidae</taxon>
        <taxon>Onygenales</taxon>
        <taxon>Ajellomycetaceae</taxon>
        <taxon>Paracoccidioides</taxon>
    </lineage>
</organism>
<proteinExistence type="predicted"/>
<evidence type="ECO:0000313" key="1">
    <source>
        <dbReference type="EMBL" id="ODH44979.1"/>
    </source>
</evidence>
<accession>A0A1D2JP27</accession>
<sequence length="131" mass="15077">MSESPWLNSVKLWKPPAWLPCHGMHRAGSDWLIEFEFLIHDVGENVHRPCRNVCLVCTKNPWRRKRGKTPGVFHVTGRALRIGANVSVNLFHPRGQQHVARSRKVSENELGTHGRFLSQKKWVSDYGAQYP</sequence>
<gene>
    <name evidence="1" type="ORF">ACO22_00530</name>
</gene>
<reference evidence="1 2" key="1">
    <citation type="submission" date="2016-06" db="EMBL/GenBank/DDBJ databases">
        <authorList>
            <person name="Kjaerup R.B."/>
            <person name="Dalgaard T.S."/>
            <person name="Juul-Madsen H.R."/>
        </authorList>
    </citation>
    <scope>NUCLEOTIDE SEQUENCE [LARGE SCALE GENOMIC DNA]</scope>
    <source>
        <strain evidence="1 2">Pb300</strain>
    </source>
</reference>
<name>A0A1D2JP27_PARBR</name>
<dbReference type="EMBL" id="LZYO01000010">
    <property type="protein sequence ID" value="ODH44979.1"/>
    <property type="molecule type" value="Genomic_DNA"/>
</dbReference>
<dbReference type="AlphaFoldDB" id="A0A1D2JP27"/>
<dbReference type="VEuPathDB" id="FungiDB:PABG_11516"/>